<dbReference type="KEGG" id="hro:HELRODRAFT_76709"/>
<gene>
    <name evidence="5" type="primary">20215328</name>
    <name evidence="4" type="ORF">HELRODRAFT_76709</name>
</gene>
<reference evidence="6" key="1">
    <citation type="submission" date="2012-12" db="EMBL/GenBank/DDBJ databases">
        <authorList>
            <person name="Hellsten U."/>
            <person name="Grimwood J."/>
            <person name="Chapman J.A."/>
            <person name="Shapiro H."/>
            <person name="Aerts A."/>
            <person name="Otillar R.P."/>
            <person name="Terry A.Y."/>
            <person name="Boore J.L."/>
            <person name="Simakov O."/>
            <person name="Marletaz F."/>
            <person name="Cho S.-J."/>
            <person name="Edsinger-Gonzales E."/>
            <person name="Havlak P."/>
            <person name="Kuo D.-H."/>
            <person name="Larsson T."/>
            <person name="Lv J."/>
            <person name="Arendt D."/>
            <person name="Savage R."/>
            <person name="Osoegawa K."/>
            <person name="de Jong P."/>
            <person name="Lindberg D.R."/>
            <person name="Seaver E.C."/>
            <person name="Weisblat D.A."/>
            <person name="Putnam N.H."/>
            <person name="Grigoriev I.V."/>
            <person name="Rokhsar D.S."/>
        </authorList>
    </citation>
    <scope>NUCLEOTIDE SEQUENCE</scope>
</reference>
<evidence type="ECO:0000313" key="4">
    <source>
        <dbReference type="EMBL" id="ESO07220.1"/>
    </source>
</evidence>
<dbReference type="Pfam" id="PF03109">
    <property type="entry name" value="ABC1"/>
    <property type="match status" value="1"/>
</dbReference>
<dbReference type="InParanoid" id="T1G2N0"/>
<dbReference type="OMA" id="DVMTTMV"/>
<dbReference type="InterPro" id="IPR045307">
    <property type="entry name" value="ADCK1_dom"/>
</dbReference>
<evidence type="ECO:0000256" key="2">
    <source>
        <dbReference type="SAM" id="Phobius"/>
    </source>
</evidence>
<keyword evidence="2" id="KW-0472">Membrane</keyword>
<evidence type="ECO:0000313" key="6">
    <source>
        <dbReference type="Proteomes" id="UP000015101"/>
    </source>
</evidence>
<keyword evidence="6" id="KW-1185">Reference proteome</keyword>
<sequence>YHTLDGKRKRKFTLLLSGFTRFLRSVYIGTLISIDYKLSLWGIQENSREWNKMIPAVHKRSAERVLQGCLRNSGLYIKLGQGLVCLNHILPKEYIDTLEVLQDQALARKKNEVEALFLEDFGMKPMEMFKEFDDVPIAAASLAQVHRAVTHDDKKVAVKVQYIDLQDRFVGDIRTVELLLKVIEWMHPNFGFAWVLQDLKGTLAKELDFENEGRNGERCRQDLKHFKFIYVPKVYWMYTSKRVLTCEYIDGCKVNDLDRIKQMDITVAEVNEKLVKCFSHQLFHTGFVHADPHPGNVFVRKDKQNRCQLVLLDHGLYEFLSINDRKYLCRFYEAIMTRNDRQMEFYSRKLGVKDYKIFSEILVQRPISISSIKLSSVMTPADLEYMRVMAQKHFDKIMAVLRDMPRPMLLVIRNLNTIRAISKQLHHPVDRYSIMARWFVHLSISIYLFLYKNSNKLFFKPINSAISGSYNNRYTTSKRRKIVNTLKYFYHIFVFEFKLRFNTMRLFDGEVFGPVLQ</sequence>
<dbReference type="PANTHER" id="PTHR43173:SF28">
    <property type="entry name" value="AARF DOMAIN CONTAINING KINASE 5"/>
    <property type="match status" value="1"/>
</dbReference>
<dbReference type="CDD" id="cd13969">
    <property type="entry name" value="ADCK1-like"/>
    <property type="match status" value="1"/>
</dbReference>
<evidence type="ECO:0000313" key="5">
    <source>
        <dbReference type="EnsemblMetazoa" id="HelroP76709"/>
    </source>
</evidence>
<proteinExistence type="inferred from homology"/>
<dbReference type="eggNOG" id="KOG1235">
    <property type="taxonomic scope" value="Eukaryota"/>
</dbReference>
<comment type="similarity">
    <text evidence="1">Belongs to the protein kinase superfamily. ADCK protein kinase family.</text>
</comment>
<accession>T1G2N0</accession>
<dbReference type="InterPro" id="IPR051130">
    <property type="entry name" value="Mito_struct-func_regulator"/>
</dbReference>
<dbReference type="GeneID" id="20215328"/>
<dbReference type="Proteomes" id="UP000015101">
    <property type="component" value="Unassembled WGS sequence"/>
</dbReference>
<keyword evidence="2" id="KW-1133">Transmembrane helix</keyword>
<dbReference type="SUPFAM" id="SSF56112">
    <property type="entry name" value="Protein kinase-like (PK-like)"/>
    <property type="match status" value="1"/>
</dbReference>
<dbReference type="OrthoDB" id="427480at2759"/>
<dbReference type="AlphaFoldDB" id="T1G2N0"/>
<dbReference type="InterPro" id="IPR011009">
    <property type="entry name" value="Kinase-like_dom_sf"/>
</dbReference>
<protein>
    <recommendedName>
        <fullName evidence="3">ABC1 atypical kinase-like domain-containing protein</fullName>
    </recommendedName>
</protein>
<dbReference type="RefSeq" id="XP_009014598.1">
    <property type="nucleotide sequence ID" value="XM_009016350.1"/>
</dbReference>
<dbReference type="STRING" id="6412.T1G2N0"/>
<dbReference type="EMBL" id="KB096222">
    <property type="protein sequence ID" value="ESO07220.1"/>
    <property type="molecule type" value="Genomic_DNA"/>
</dbReference>
<feature type="transmembrane region" description="Helical" evidence="2">
    <location>
        <begin position="12"/>
        <end position="34"/>
    </location>
</feature>
<keyword evidence="2" id="KW-0812">Transmembrane</keyword>
<dbReference type="FunCoup" id="T1G2N0">
    <property type="interactions" value="144"/>
</dbReference>
<dbReference type="HOGENOM" id="CLU_006533_2_6_1"/>
<dbReference type="PANTHER" id="PTHR43173">
    <property type="entry name" value="ABC1 FAMILY PROTEIN"/>
    <property type="match status" value="1"/>
</dbReference>
<organism evidence="5 6">
    <name type="scientific">Helobdella robusta</name>
    <name type="common">Californian leech</name>
    <dbReference type="NCBI Taxonomy" id="6412"/>
    <lineage>
        <taxon>Eukaryota</taxon>
        <taxon>Metazoa</taxon>
        <taxon>Spiralia</taxon>
        <taxon>Lophotrochozoa</taxon>
        <taxon>Annelida</taxon>
        <taxon>Clitellata</taxon>
        <taxon>Hirudinea</taxon>
        <taxon>Rhynchobdellida</taxon>
        <taxon>Glossiphoniidae</taxon>
        <taxon>Helobdella</taxon>
    </lineage>
</organism>
<evidence type="ECO:0000256" key="1">
    <source>
        <dbReference type="ARBA" id="ARBA00009670"/>
    </source>
</evidence>
<dbReference type="EnsemblMetazoa" id="HelroT76709">
    <property type="protein sequence ID" value="HelroP76709"/>
    <property type="gene ID" value="HelroG76709"/>
</dbReference>
<dbReference type="CTD" id="20215328"/>
<reference evidence="4 6" key="2">
    <citation type="journal article" date="2013" name="Nature">
        <title>Insights into bilaterian evolution from three spiralian genomes.</title>
        <authorList>
            <person name="Simakov O."/>
            <person name="Marletaz F."/>
            <person name="Cho S.J."/>
            <person name="Edsinger-Gonzales E."/>
            <person name="Havlak P."/>
            <person name="Hellsten U."/>
            <person name="Kuo D.H."/>
            <person name="Larsson T."/>
            <person name="Lv J."/>
            <person name="Arendt D."/>
            <person name="Savage R."/>
            <person name="Osoegawa K."/>
            <person name="de Jong P."/>
            <person name="Grimwood J."/>
            <person name="Chapman J.A."/>
            <person name="Shapiro H."/>
            <person name="Aerts A."/>
            <person name="Otillar R.P."/>
            <person name="Terry A.Y."/>
            <person name="Boore J.L."/>
            <person name="Grigoriev I.V."/>
            <person name="Lindberg D.R."/>
            <person name="Seaver E.C."/>
            <person name="Weisblat D.A."/>
            <person name="Putnam N.H."/>
            <person name="Rokhsar D.S."/>
        </authorList>
    </citation>
    <scope>NUCLEOTIDE SEQUENCE</scope>
</reference>
<dbReference type="EMBL" id="AMQM01003586">
    <property type="status" value="NOT_ANNOTATED_CDS"/>
    <property type="molecule type" value="Genomic_DNA"/>
</dbReference>
<reference evidence="5" key="3">
    <citation type="submission" date="2015-06" db="UniProtKB">
        <authorList>
            <consortium name="EnsemblMetazoa"/>
        </authorList>
    </citation>
    <scope>IDENTIFICATION</scope>
</reference>
<evidence type="ECO:0000259" key="3">
    <source>
        <dbReference type="Pfam" id="PF03109"/>
    </source>
</evidence>
<dbReference type="InterPro" id="IPR004147">
    <property type="entry name" value="ABC1_dom"/>
</dbReference>
<feature type="domain" description="ABC1 atypical kinase-like" evidence="3">
    <location>
        <begin position="101"/>
        <end position="344"/>
    </location>
</feature>
<name>T1G2N0_HELRO</name>